<dbReference type="EMBL" id="CADEPM010000001">
    <property type="protein sequence ID" value="CAB3398826.1"/>
    <property type="molecule type" value="Genomic_DNA"/>
</dbReference>
<evidence type="ECO:0000313" key="1">
    <source>
        <dbReference type="EMBL" id="CAB3398826.1"/>
    </source>
</evidence>
<name>A0A8S1E5D4_9PELO</name>
<evidence type="ECO:0000313" key="2">
    <source>
        <dbReference type="Proteomes" id="UP000494206"/>
    </source>
</evidence>
<gene>
    <name evidence="1" type="ORF">CBOVIS_LOCUS2062</name>
</gene>
<keyword evidence="2" id="KW-1185">Reference proteome</keyword>
<reference evidence="1 2" key="1">
    <citation type="submission" date="2020-04" db="EMBL/GenBank/DDBJ databases">
        <authorList>
            <person name="Laetsch R D."/>
            <person name="Stevens L."/>
            <person name="Kumar S."/>
            <person name="Blaxter L. M."/>
        </authorList>
    </citation>
    <scope>NUCLEOTIDE SEQUENCE [LARGE SCALE GENOMIC DNA]</scope>
</reference>
<proteinExistence type="predicted"/>
<dbReference type="OrthoDB" id="5844431at2759"/>
<comment type="caution">
    <text evidence="1">The sequence shown here is derived from an EMBL/GenBank/DDBJ whole genome shotgun (WGS) entry which is preliminary data.</text>
</comment>
<organism evidence="1 2">
    <name type="scientific">Caenorhabditis bovis</name>
    <dbReference type="NCBI Taxonomy" id="2654633"/>
    <lineage>
        <taxon>Eukaryota</taxon>
        <taxon>Metazoa</taxon>
        <taxon>Ecdysozoa</taxon>
        <taxon>Nematoda</taxon>
        <taxon>Chromadorea</taxon>
        <taxon>Rhabditida</taxon>
        <taxon>Rhabditina</taxon>
        <taxon>Rhabditomorpha</taxon>
        <taxon>Rhabditoidea</taxon>
        <taxon>Rhabditidae</taxon>
        <taxon>Peloderinae</taxon>
        <taxon>Caenorhabditis</taxon>
    </lineage>
</organism>
<sequence length="272" mass="31012">MHMAFGGIRIERHILDGEIDVVSKEWDNVSSPIRILEHDQRRPRLLTVLPTSTAQKSVMEAMMQHAILHHSEKDLDTIFAYGPAELFTFLNCGILSQFLCASDERLNFLSHQHRRHSAVFHKLFNLEFLSPSKSGHPFTSFHPELPKLKKVTHEKKLADVGLSSRLQYAVRISPRISVRIADRMLGEIGPQSIASYAMFMTLIGKQPSAKIAENCVSELWPLSGAKFDWLQERIGSISDRELEHLYLAVRERVEASPAFSVFCRDLRIKRAV</sequence>
<protein>
    <submittedName>
        <fullName evidence="1">Uncharacterized protein</fullName>
    </submittedName>
</protein>
<accession>A0A8S1E5D4</accession>
<dbReference type="Proteomes" id="UP000494206">
    <property type="component" value="Unassembled WGS sequence"/>
</dbReference>
<dbReference type="AlphaFoldDB" id="A0A8S1E5D4"/>